<dbReference type="GO" id="GO:0006935">
    <property type="term" value="P:chemotaxis"/>
    <property type="evidence" value="ECO:0007669"/>
    <property type="project" value="InterPro"/>
</dbReference>
<dbReference type="Proteomes" id="UP000180235">
    <property type="component" value="Chromosome"/>
</dbReference>
<dbReference type="OrthoDB" id="483582at2"/>
<feature type="domain" description="CheW-like" evidence="1">
    <location>
        <begin position="27"/>
        <end position="173"/>
    </location>
</feature>
<organism evidence="2 3">
    <name type="scientific">Gloeomargarita lithophora Alchichica-D10</name>
    <dbReference type="NCBI Taxonomy" id="1188229"/>
    <lineage>
        <taxon>Bacteria</taxon>
        <taxon>Bacillati</taxon>
        <taxon>Cyanobacteriota</taxon>
        <taxon>Cyanophyceae</taxon>
        <taxon>Gloeomargaritales</taxon>
        <taxon>Gloeomargaritaceae</taxon>
        <taxon>Gloeomargarita</taxon>
    </lineage>
</organism>
<dbReference type="SUPFAM" id="SSF50341">
    <property type="entry name" value="CheW-like"/>
    <property type="match status" value="1"/>
</dbReference>
<protein>
    <submittedName>
        <fullName evidence="2">Chemotaxis signal transduction protein</fullName>
    </submittedName>
</protein>
<evidence type="ECO:0000313" key="3">
    <source>
        <dbReference type="Proteomes" id="UP000180235"/>
    </source>
</evidence>
<reference evidence="2 3" key="1">
    <citation type="submission" date="2016-10" db="EMBL/GenBank/DDBJ databases">
        <title>Description of Gloeomargarita lithophora gen. nov., sp. nov., a thylakoid-bearing basal-branching cyanobacterium with intracellular carbonates, and proposal for Gloeomargaritales ord. nov.</title>
        <authorList>
            <person name="Moreira D."/>
            <person name="Tavera R."/>
            <person name="Benzerara K."/>
            <person name="Skouri-Panet F."/>
            <person name="Couradeau E."/>
            <person name="Gerard E."/>
            <person name="Loussert C."/>
            <person name="Novelo E."/>
            <person name="Zivanovic Y."/>
            <person name="Lopez-Garcia P."/>
        </authorList>
    </citation>
    <scope>NUCLEOTIDE SEQUENCE [LARGE SCALE GENOMIC DNA]</scope>
    <source>
        <strain evidence="2 3">D10</strain>
    </source>
</reference>
<dbReference type="KEGG" id="glt:GlitD10_2235"/>
<dbReference type="InterPro" id="IPR039315">
    <property type="entry name" value="CheW"/>
</dbReference>
<evidence type="ECO:0000259" key="1">
    <source>
        <dbReference type="PROSITE" id="PS50851"/>
    </source>
</evidence>
<dbReference type="Pfam" id="PF01584">
    <property type="entry name" value="CheW"/>
    <property type="match status" value="1"/>
</dbReference>
<keyword evidence="3" id="KW-1185">Reference proteome</keyword>
<accession>A0A1J0AF83</accession>
<dbReference type="GO" id="GO:0007165">
    <property type="term" value="P:signal transduction"/>
    <property type="evidence" value="ECO:0007669"/>
    <property type="project" value="InterPro"/>
</dbReference>
<dbReference type="GO" id="GO:0005829">
    <property type="term" value="C:cytosol"/>
    <property type="evidence" value="ECO:0007669"/>
    <property type="project" value="TreeGrafter"/>
</dbReference>
<dbReference type="STRING" id="1188229.GlitD10_2235"/>
<sequence>MLDAAAGFFDLEGGGDRPAGDSVGVQGELYLRFVLATGEEFVLPAMGVQEVAGMTPDRISAVPNVPPVVMGAYNWRGQVIWVGDLGQFLGMAPLNTNRAEISVIVVADQGVTCGLAVDRVVGTEFLDPRQLRPPLSPDLVQGNFLVQGEWFLGEGLPVMRLLEPKALVDSRLWFSVA</sequence>
<dbReference type="InterPro" id="IPR036061">
    <property type="entry name" value="CheW-like_dom_sf"/>
</dbReference>
<dbReference type="SMART" id="SM00260">
    <property type="entry name" value="CheW"/>
    <property type="match status" value="1"/>
</dbReference>
<evidence type="ECO:0000313" key="2">
    <source>
        <dbReference type="EMBL" id="APB34567.1"/>
    </source>
</evidence>
<name>A0A1J0AF83_9CYAN</name>
<dbReference type="PROSITE" id="PS50851">
    <property type="entry name" value="CHEW"/>
    <property type="match status" value="1"/>
</dbReference>
<dbReference type="PANTHER" id="PTHR22617:SF23">
    <property type="entry name" value="CHEMOTAXIS PROTEIN CHEW"/>
    <property type="match status" value="1"/>
</dbReference>
<dbReference type="PANTHER" id="PTHR22617">
    <property type="entry name" value="CHEMOTAXIS SENSOR HISTIDINE KINASE-RELATED"/>
    <property type="match status" value="1"/>
</dbReference>
<dbReference type="RefSeq" id="WP_071454989.1">
    <property type="nucleotide sequence ID" value="NZ_CP017675.1"/>
</dbReference>
<dbReference type="Gene3D" id="2.40.50.180">
    <property type="entry name" value="CheA-289, Domain 4"/>
    <property type="match status" value="1"/>
</dbReference>
<gene>
    <name evidence="2" type="primary">pilI</name>
    <name evidence="2" type="ORF">GlitD10_2235</name>
</gene>
<dbReference type="AlphaFoldDB" id="A0A1J0AF83"/>
<proteinExistence type="predicted"/>
<dbReference type="InterPro" id="IPR002545">
    <property type="entry name" value="CheW-lke_dom"/>
</dbReference>
<dbReference type="EMBL" id="CP017675">
    <property type="protein sequence ID" value="APB34567.1"/>
    <property type="molecule type" value="Genomic_DNA"/>
</dbReference>